<proteinExistence type="predicted"/>
<dbReference type="Proteomes" id="UP001500325">
    <property type="component" value="Unassembled WGS sequence"/>
</dbReference>
<dbReference type="Pfam" id="PF01261">
    <property type="entry name" value="AP_endonuc_2"/>
    <property type="match status" value="1"/>
</dbReference>
<accession>A0ABP8WLP6</accession>
<dbReference type="InterPro" id="IPR036237">
    <property type="entry name" value="Xyl_isomerase-like_sf"/>
</dbReference>
<dbReference type="InterPro" id="IPR013022">
    <property type="entry name" value="Xyl_isomerase-like_TIM-brl"/>
</dbReference>
<feature type="domain" description="Xylose isomerase-like TIM barrel" evidence="1">
    <location>
        <begin position="23"/>
        <end position="264"/>
    </location>
</feature>
<sequence>MLGDVTPVDPVWVSPHSHADRIEILAELGWTGMGFTQDELSAARDAGTLKDLRRLLEAGGITHVEVEFLTDWWCDGEAGEASRRTLDVLLDAADELGAAFIKIGTAFQEPIPDLAPLVEPLRRLGETTAQRGHRIVLEPAAVSMVESIPRGSELVTRADVENVGLLVDFWHVLRAGTSTSELLRTVPKGQVWAVEITDADAEPTGGDLFTDTVHNRRYPGDGAVDVAGLVEAMRTLGFDGPWGVEILSDEHRRLPLPEGMRRARDTTLPFLSR</sequence>
<dbReference type="InterPro" id="IPR050312">
    <property type="entry name" value="IolE/XylAMocC-like"/>
</dbReference>
<dbReference type="PANTHER" id="PTHR12110:SF48">
    <property type="entry name" value="BLL3656 PROTEIN"/>
    <property type="match status" value="1"/>
</dbReference>
<evidence type="ECO:0000259" key="1">
    <source>
        <dbReference type="Pfam" id="PF01261"/>
    </source>
</evidence>
<keyword evidence="3" id="KW-1185">Reference proteome</keyword>
<keyword evidence="2" id="KW-0413">Isomerase</keyword>
<gene>
    <name evidence="2" type="ORF">GCM10023215_30180</name>
</gene>
<dbReference type="GO" id="GO:0016853">
    <property type="term" value="F:isomerase activity"/>
    <property type="evidence" value="ECO:0007669"/>
    <property type="project" value="UniProtKB-KW"/>
</dbReference>
<name>A0ABP8WLP6_9PSEU</name>
<organism evidence="2 3">
    <name type="scientific">Pseudonocardia yuanmonensis</name>
    <dbReference type="NCBI Taxonomy" id="1095914"/>
    <lineage>
        <taxon>Bacteria</taxon>
        <taxon>Bacillati</taxon>
        <taxon>Actinomycetota</taxon>
        <taxon>Actinomycetes</taxon>
        <taxon>Pseudonocardiales</taxon>
        <taxon>Pseudonocardiaceae</taxon>
        <taxon>Pseudonocardia</taxon>
    </lineage>
</organism>
<protein>
    <submittedName>
        <fullName evidence="2">Sugar phosphate isomerase/epimerase</fullName>
    </submittedName>
</protein>
<dbReference type="PANTHER" id="PTHR12110">
    <property type="entry name" value="HYDROXYPYRUVATE ISOMERASE"/>
    <property type="match status" value="1"/>
</dbReference>
<evidence type="ECO:0000313" key="3">
    <source>
        <dbReference type="Proteomes" id="UP001500325"/>
    </source>
</evidence>
<dbReference type="EMBL" id="BAABIC010000009">
    <property type="protein sequence ID" value="GAA4691270.1"/>
    <property type="molecule type" value="Genomic_DNA"/>
</dbReference>
<evidence type="ECO:0000313" key="2">
    <source>
        <dbReference type="EMBL" id="GAA4691270.1"/>
    </source>
</evidence>
<reference evidence="3" key="1">
    <citation type="journal article" date="2019" name="Int. J. Syst. Evol. Microbiol.">
        <title>The Global Catalogue of Microorganisms (GCM) 10K type strain sequencing project: providing services to taxonomists for standard genome sequencing and annotation.</title>
        <authorList>
            <consortium name="The Broad Institute Genomics Platform"/>
            <consortium name="The Broad Institute Genome Sequencing Center for Infectious Disease"/>
            <person name="Wu L."/>
            <person name="Ma J."/>
        </authorList>
    </citation>
    <scope>NUCLEOTIDE SEQUENCE [LARGE SCALE GENOMIC DNA]</scope>
    <source>
        <strain evidence="3">JCM 18055</strain>
    </source>
</reference>
<comment type="caution">
    <text evidence="2">The sequence shown here is derived from an EMBL/GenBank/DDBJ whole genome shotgun (WGS) entry which is preliminary data.</text>
</comment>
<dbReference type="SUPFAM" id="SSF51658">
    <property type="entry name" value="Xylose isomerase-like"/>
    <property type="match status" value="1"/>
</dbReference>
<dbReference type="Gene3D" id="3.20.20.150">
    <property type="entry name" value="Divalent-metal-dependent TIM barrel enzymes"/>
    <property type="match status" value="1"/>
</dbReference>